<reference evidence="3 4" key="1">
    <citation type="submission" date="2020-08" db="EMBL/GenBank/DDBJ databases">
        <title>Genome sequencing of Purple Non-Sulfur Bacteria from various extreme environments.</title>
        <authorList>
            <person name="Mayer M."/>
        </authorList>
    </citation>
    <scope>NUCLEOTIDE SEQUENCE [LARGE SCALE GENOMIC DNA]</scope>
    <source>
        <strain evidence="3 4">2761</strain>
    </source>
</reference>
<feature type="domain" description="Bacteriophage Mu GpT" evidence="2">
    <location>
        <begin position="54"/>
        <end position="337"/>
    </location>
</feature>
<dbReference type="EMBL" id="JACIGE010000005">
    <property type="protein sequence ID" value="MBB4247253.1"/>
    <property type="molecule type" value="Genomic_DNA"/>
</dbReference>
<accession>A0A840G4D4</accession>
<evidence type="ECO:0000259" key="2">
    <source>
        <dbReference type="Pfam" id="PF10124"/>
    </source>
</evidence>
<name>A0A840G4D4_RHOTE</name>
<evidence type="ECO:0000313" key="4">
    <source>
        <dbReference type="Proteomes" id="UP000587070"/>
    </source>
</evidence>
<proteinExistence type="predicted"/>
<keyword evidence="4" id="KW-1185">Reference proteome</keyword>
<dbReference type="Proteomes" id="UP000587070">
    <property type="component" value="Unassembled WGS sequence"/>
</dbReference>
<keyword evidence="1" id="KW-0732">Signal</keyword>
<organism evidence="3 4">
    <name type="scientific">Rhodocyclus tenuis</name>
    <name type="common">Rhodospirillum tenue</name>
    <dbReference type="NCBI Taxonomy" id="1066"/>
    <lineage>
        <taxon>Bacteria</taxon>
        <taxon>Pseudomonadati</taxon>
        <taxon>Pseudomonadota</taxon>
        <taxon>Betaproteobacteria</taxon>
        <taxon>Rhodocyclales</taxon>
        <taxon>Rhodocyclaceae</taxon>
        <taxon>Rhodocyclus</taxon>
    </lineage>
</organism>
<evidence type="ECO:0000256" key="1">
    <source>
        <dbReference type="SAM" id="SignalP"/>
    </source>
</evidence>
<evidence type="ECO:0000313" key="3">
    <source>
        <dbReference type="EMBL" id="MBB4247253.1"/>
    </source>
</evidence>
<dbReference type="InterPro" id="IPR018774">
    <property type="entry name" value="Phage_Mu_GpT"/>
</dbReference>
<comment type="caution">
    <text evidence="3">The sequence shown here is derived from an EMBL/GenBank/DDBJ whole genome shotgun (WGS) entry which is preliminary data.</text>
</comment>
<dbReference type="Pfam" id="PF10124">
    <property type="entry name" value="Mu-like_gpT"/>
    <property type="match status" value="1"/>
</dbReference>
<dbReference type="OrthoDB" id="9804833at2"/>
<gene>
    <name evidence="3" type="ORF">GGD90_001624</name>
</gene>
<dbReference type="RefSeq" id="WP_153116028.1">
    <property type="nucleotide sequence ID" value="NZ_JACIGE010000005.1"/>
</dbReference>
<feature type="chain" id="PRO_5032340651" evidence="1">
    <location>
        <begin position="25"/>
        <end position="338"/>
    </location>
</feature>
<sequence>MKSSLKISRLAALAWAAVAVVAVAAIAGVTPIPLHADDALFFAGAGLIVNRESLNAIYNGFKTAYANAFSGVEPSWKRVATLVPSTTKVENYGWLAEFPRLREWIGDRQIKSIAASGYQVTNKKFESSIGVSRDDIDDDTYGVLTPLFAEMGYAAATHPDELVFALLAAGFTTTCFDGQYFFDTDHPVGSGTVSNHGGGASTPWFLLDTSRPLKPLIFQKRRDYALKAMTDANDESVFMRDEYRYGVDARGNVGYGFWQMAFGSKQTLDATSYGAARVAMSSFKSDEGRPLGIAPNLLVVPPALEAAALQVVTAEKLANGADNIYRNTAKVLVVPWLA</sequence>
<dbReference type="AlphaFoldDB" id="A0A840G4D4"/>
<feature type="signal peptide" evidence="1">
    <location>
        <begin position="1"/>
        <end position="24"/>
    </location>
</feature>
<protein>
    <submittedName>
        <fullName evidence="3">Phage major head subunit gpT-like protein</fullName>
    </submittedName>
</protein>